<evidence type="ECO:0000313" key="1">
    <source>
        <dbReference type="EMBL" id="KAK3802791.1"/>
    </source>
</evidence>
<protein>
    <submittedName>
        <fullName evidence="1">Uncharacterized protein</fullName>
    </submittedName>
</protein>
<gene>
    <name evidence="1" type="ORF">RRG08_012305</name>
</gene>
<organism evidence="1 2">
    <name type="scientific">Elysia crispata</name>
    <name type="common">lettuce slug</name>
    <dbReference type="NCBI Taxonomy" id="231223"/>
    <lineage>
        <taxon>Eukaryota</taxon>
        <taxon>Metazoa</taxon>
        <taxon>Spiralia</taxon>
        <taxon>Lophotrochozoa</taxon>
        <taxon>Mollusca</taxon>
        <taxon>Gastropoda</taxon>
        <taxon>Heterobranchia</taxon>
        <taxon>Euthyneura</taxon>
        <taxon>Panpulmonata</taxon>
        <taxon>Sacoglossa</taxon>
        <taxon>Placobranchoidea</taxon>
        <taxon>Plakobranchidae</taxon>
        <taxon>Elysia</taxon>
    </lineage>
</organism>
<keyword evidence="2" id="KW-1185">Reference proteome</keyword>
<dbReference type="AlphaFoldDB" id="A0AAE1BCG9"/>
<reference evidence="1" key="1">
    <citation type="journal article" date="2023" name="G3 (Bethesda)">
        <title>A reference genome for the long-term kleptoplast-retaining sea slug Elysia crispata morphotype clarki.</title>
        <authorList>
            <person name="Eastman K.E."/>
            <person name="Pendleton A.L."/>
            <person name="Shaikh M.A."/>
            <person name="Suttiyut T."/>
            <person name="Ogas R."/>
            <person name="Tomko P."/>
            <person name="Gavelis G."/>
            <person name="Widhalm J.R."/>
            <person name="Wisecaver J.H."/>
        </authorList>
    </citation>
    <scope>NUCLEOTIDE SEQUENCE</scope>
    <source>
        <strain evidence="1">ECLA1</strain>
    </source>
</reference>
<sequence length="69" mass="7841">MGRTNVEHHSRMKNAFTWQDNERKLKSTNLEAHKEVRLVSACRGITSPALCYPYTDGSCQVDRDTTSVV</sequence>
<dbReference type="Proteomes" id="UP001283361">
    <property type="component" value="Unassembled WGS sequence"/>
</dbReference>
<accession>A0AAE1BCG9</accession>
<proteinExistence type="predicted"/>
<comment type="caution">
    <text evidence="1">The sequence shown here is derived from an EMBL/GenBank/DDBJ whole genome shotgun (WGS) entry which is preliminary data.</text>
</comment>
<dbReference type="EMBL" id="JAWDGP010000216">
    <property type="protein sequence ID" value="KAK3802791.1"/>
    <property type="molecule type" value="Genomic_DNA"/>
</dbReference>
<evidence type="ECO:0000313" key="2">
    <source>
        <dbReference type="Proteomes" id="UP001283361"/>
    </source>
</evidence>
<name>A0AAE1BCG9_9GAST</name>